<dbReference type="AlphaFoldDB" id="A0A5N6QFD9"/>
<protein>
    <submittedName>
        <fullName evidence="1">Uncharacterized protein</fullName>
    </submittedName>
</protein>
<organism evidence="1 2">
    <name type="scientific">Carpinus fangiana</name>
    <dbReference type="NCBI Taxonomy" id="176857"/>
    <lineage>
        <taxon>Eukaryota</taxon>
        <taxon>Viridiplantae</taxon>
        <taxon>Streptophyta</taxon>
        <taxon>Embryophyta</taxon>
        <taxon>Tracheophyta</taxon>
        <taxon>Spermatophyta</taxon>
        <taxon>Magnoliopsida</taxon>
        <taxon>eudicotyledons</taxon>
        <taxon>Gunneridae</taxon>
        <taxon>Pentapetalae</taxon>
        <taxon>rosids</taxon>
        <taxon>fabids</taxon>
        <taxon>Fagales</taxon>
        <taxon>Betulaceae</taxon>
        <taxon>Carpinus</taxon>
    </lineage>
</organism>
<dbReference type="Proteomes" id="UP000327013">
    <property type="component" value="Chromosome 1"/>
</dbReference>
<sequence length="54" mass="6124">MAVKKAVTPKKTPTRSSTWAISGNLEFMNLLTNKEAKHNNNSKETTWKVGEYLE</sequence>
<gene>
    <name evidence="1" type="ORF">FH972_002611</name>
</gene>
<evidence type="ECO:0000313" key="1">
    <source>
        <dbReference type="EMBL" id="KAE7998032.1"/>
    </source>
</evidence>
<evidence type="ECO:0000313" key="2">
    <source>
        <dbReference type="Proteomes" id="UP000327013"/>
    </source>
</evidence>
<keyword evidence="2" id="KW-1185">Reference proteome</keyword>
<dbReference type="EMBL" id="CM017321">
    <property type="protein sequence ID" value="KAE7998032.1"/>
    <property type="molecule type" value="Genomic_DNA"/>
</dbReference>
<reference evidence="1 2" key="1">
    <citation type="submission" date="2019-06" db="EMBL/GenBank/DDBJ databases">
        <title>A chromosomal-level reference genome of Carpinus fangiana (Coryloideae, Betulaceae).</title>
        <authorList>
            <person name="Yang X."/>
            <person name="Wang Z."/>
            <person name="Zhang L."/>
            <person name="Hao G."/>
            <person name="Liu J."/>
            <person name="Yang Y."/>
        </authorList>
    </citation>
    <scope>NUCLEOTIDE SEQUENCE [LARGE SCALE GENOMIC DNA]</scope>
    <source>
        <strain evidence="1">Cfa_2016G</strain>
        <tissue evidence="1">Leaf</tissue>
    </source>
</reference>
<accession>A0A5N6QFD9</accession>
<name>A0A5N6QFD9_9ROSI</name>
<proteinExistence type="predicted"/>